<dbReference type="RefSeq" id="WP_162317622.1">
    <property type="nucleotide sequence ID" value="NZ_JAHQXF010000002.1"/>
</dbReference>
<evidence type="ECO:0000256" key="1">
    <source>
        <dbReference type="SAM" id="MobiDB-lite"/>
    </source>
</evidence>
<dbReference type="Proteomes" id="UP000766550">
    <property type="component" value="Unassembled WGS sequence"/>
</dbReference>
<sequence length="47" mass="5111">MTDPEEIAQAYRAHADDAAETNKKWSQVTLEANGSLGPHPGENDDDD</sequence>
<protein>
    <submittedName>
        <fullName evidence="2">Uncharacterized protein</fullName>
    </submittedName>
</protein>
<accession>A0A8J7Y4T7</accession>
<name>A0A8J7Y4T7_9EURY</name>
<gene>
    <name evidence="2" type="ORF">KTS45_11200</name>
</gene>
<keyword evidence="3" id="KW-1185">Reference proteome</keyword>
<feature type="region of interest" description="Disordered" evidence="1">
    <location>
        <begin position="1"/>
        <end position="21"/>
    </location>
</feature>
<dbReference type="AlphaFoldDB" id="A0A8J7Y4T7"/>
<comment type="caution">
    <text evidence="2">The sequence shown here is derived from an EMBL/GenBank/DDBJ whole genome shotgun (WGS) entry which is preliminary data.</text>
</comment>
<reference evidence="2 3" key="1">
    <citation type="submission" date="2021-06" db="EMBL/GenBank/DDBJ databases">
        <title>New haloarchaea isolates fom saline soil.</title>
        <authorList>
            <person name="Duran-Viseras A."/>
            <person name="Sanchez-Porro C.S."/>
            <person name="Ventosa A."/>
        </authorList>
    </citation>
    <scope>NUCLEOTIDE SEQUENCE [LARGE SCALE GENOMIC DNA]</scope>
    <source>
        <strain evidence="2 3">JCM 183640</strain>
    </source>
</reference>
<evidence type="ECO:0000313" key="3">
    <source>
        <dbReference type="Proteomes" id="UP000766550"/>
    </source>
</evidence>
<proteinExistence type="predicted"/>
<dbReference type="EMBL" id="JAHQXF010000002">
    <property type="protein sequence ID" value="MBV0924765.1"/>
    <property type="molecule type" value="Genomic_DNA"/>
</dbReference>
<organism evidence="2 3">
    <name type="scientific">Haloarcula limicola</name>
    <dbReference type="NCBI Taxonomy" id="1429915"/>
    <lineage>
        <taxon>Archaea</taxon>
        <taxon>Methanobacteriati</taxon>
        <taxon>Methanobacteriota</taxon>
        <taxon>Stenosarchaea group</taxon>
        <taxon>Halobacteria</taxon>
        <taxon>Halobacteriales</taxon>
        <taxon>Haloarculaceae</taxon>
        <taxon>Haloarcula</taxon>
    </lineage>
</organism>
<evidence type="ECO:0000313" key="2">
    <source>
        <dbReference type="EMBL" id="MBV0924765.1"/>
    </source>
</evidence>